<organism evidence="2 3">
    <name type="scientific">Triticum urartu</name>
    <name type="common">Red wild einkorn</name>
    <name type="synonym">Crithodium urartu</name>
    <dbReference type="NCBI Taxonomy" id="4572"/>
    <lineage>
        <taxon>Eukaryota</taxon>
        <taxon>Viridiplantae</taxon>
        <taxon>Streptophyta</taxon>
        <taxon>Embryophyta</taxon>
        <taxon>Tracheophyta</taxon>
        <taxon>Spermatophyta</taxon>
        <taxon>Magnoliopsida</taxon>
        <taxon>Liliopsida</taxon>
        <taxon>Poales</taxon>
        <taxon>Poaceae</taxon>
        <taxon>BOP clade</taxon>
        <taxon>Pooideae</taxon>
        <taxon>Triticodae</taxon>
        <taxon>Triticeae</taxon>
        <taxon>Triticinae</taxon>
        <taxon>Triticum</taxon>
    </lineage>
</organism>
<proteinExistence type="predicted"/>
<reference evidence="3" key="1">
    <citation type="journal article" date="2013" name="Nature">
        <title>Draft genome of the wheat A-genome progenitor Triticum urartu.</title>
        <authorList>
            <person name="Ling H.Q."/>
            <person name="Zhao S."/>
            <person name="Liu D."/>
            <person name="Wang J."/>
            <person name="Sun H."/>
            <person name="Zhang C."/>
            <person name="Fan H."/>
            <person name="Li D."/>
            <person name="Dong L."/>
            <person name="Tao Y."/>
            <person name="Gao C."/>
            <person name="Wu H."/>
            <person name="Li Y."/>
            <person name="Cui Y."/>
            <person name="Guo X."/>
            <person name="Zheng S."/>
            <person name="Wang B."/>
            <person name="Yu K."/>
            <person name="Liang Q."/>
            <person name="Yang W."/>
            <person name="Lou X."/>
            <person name="Chen J."/>
            <person name="Feng M."/>
            <person name="Jian J."/>
            <person name="Zhang X."/>
            <person name="Luo G."/>
            <person name="Jiang Y."/>
            <person name="Liu J."/>
            <person name="Wang Z."/>
            <person name="Sha Y."/>
            <person name="Zhang B."/>
            <person name="Wu H."/>
            <person name="Tang D."/>
            <person name="Shen Q."/>
            <person name="Xue P."/>
            <person name="Zou S."/>
            <person name="Wang X."/>
            <person name="Liu X."/>
            <person name="Wang F."/>
            <person name="Yang Y."/>
            <person name="An X."/>
            <person name="Dong Z."/>
            <person name="Zhang K."/>
            <person name="Zhang X."/>
            <person name="Luo M.C."/>
            <person name="Dvorak J."/>
            <person name="Tong Y."/>
            <person name="Wang J."/>
            <person name="Yang H."/>
            <person name="Li Z."/>
            <person name="Wang D."/>
            <person name="Zhang A."/>
            <person name="Wang J."/>
        </authorList>
    </citation>
    <scope>NUCLEOTIDE SEQUENCE</scope>
    <source>
        <strain evidence="3">cv. G1812</strain>
    </source>
</reference>
<sequence>MQLFLGFPYKRIYSAQLSLPSVLTASPMDPQIDEPRASGRDPHHLTSSKRP</sequence>
<evidence type="ECO:0000313" key="3">
    <source>
        <dbReference type="Proteomes" id="UP000015106"/>
    </source>
</evidence>
<protein>
    <submittedName>
        <fullName evidence="2">Uncharacterized protein</fullName>
    </submittedName>
</protein>
<evidence type="ECO:0000256" key="1">
    <source>
        <dbReference type="SAM" id="MobiDB-lite"/>
    </source>
</evidence>
<name>A0A8R7VAT3_TRIUA</name>
<dbReference type="AlphaFoldDB" id="A0A8R7VAT3"/>
<accession>A0A8R7VAT3</accession>
<dbReference type="Gramene" id="TuG1812G0700006086.01.T02">
    <property type="protein sequence ID" value="TuG1812G0700006086.01.T02"/>
    <property type="gene ID" value="TuG1812G0700006086.01"/>
</dbReference>
<keyword evidence="3" id="KW-1185">Reference proteome</keyword>
<feature type="region of interest" description="Disordered" evidence="1">
    <location>
        <begin position="25"/>
        <end position="51"/>
    </location>
</feature>
<dbReference type="EnsemblPlants" id="TuG1812G0700006086.01.T02">
    <property type="protein sequence ID" value="TuG1812G0700006086.01.T02"/>
    <property type="gene ID" value="TuG1812G0700006086.01"/>
</dbReference>
<evidence type="ECO:0000313" key="2">
    <source>
        <dbReference type="EnsemblPlants" id="TuG1812G0700006086.01.T02"/>
    </source>
</evidence>
<feature type="compositionally biased region" description="Basic and acidic residues" evidence="1">
    <location>
        <begin position="33"/>
        <end position="44"/>
    </location>
</feature>
<reference evidence="2" key="3">
    <citation type="submission" date="2022-06" db="UniProtKB">
        <authorList>
            <consortium name="EnsemblPlants"/>
        </authorList>
    </citation>
    <scope>IDENTIFICATION</scope>
</reference>
<dbReference type="Proteomes" id="UP000015106">
    <property type="component" value="Chromosome 7"/>
</dbReference>
<reference evidence="2" key="2">
    <citation type="submission" date="2018-03" db="EMBL/GenBank/DDBJ databases">
        <title>The Triticum urartu genome reveals the dynamic nature of wheat genome evolution.</title>
        <authorList>
            <person name="Ling H."/>
            <person name="Ma B."/>
            <person name="Shi X."/>
            <person name="Liu H."/>
            <person name="Dong L."/>
            <person name="Sun H."/>
            <person name="Cao Y."/>
            <person name="Gao Q."/>
            <person name="Zheng S."/>
            <person name="Li Y."/>
            <person name="Yu Y."/>
            <person name="Du H."/>
            <person name="Qi M."/>
            <person name="Li Y."/>
            <person name="Yu H."/>
            <person name="Cui Y."/>
            <person name="Wang N."/>
            <person name="Chen C."/>
            <person name="Wu H."/>
            <person name="Zhao Y."/>
            <person name="Zhang J."/>
            <person name="Li Y."/>
            <person name="Zhou W."/>
            <person name="Zhang B."/>
            <person name="Hu W."/>
            <person name="Eijk M."/>
            <person name="Tang J."/>
            <person name="Witsenboer H."/>
            <person name="Zhao S."/>
            <person name="Li Z."/>
            <person name="Zhang A."/>
            <person name="Wang D."/>
            <person name="Liang C."/>
        </authorList>
    </citation>
    <scope>NUCLEOTIDE SEQUENCE [LARGE SCALE GENOMIC DNA]</scope>
    <source>
        <strain evidence="2">cv. G1812</strain>
    </source>
</reference>